<evidence type="ECO:0000256" key="2">
    <source>
        <dbReference type="SAM" id="Phobius"/>
    </source>
</evidence>
<evidence type="ECO:0000313" key="4">
    <source>
        <dbReference type="Proteomes" id="UP000799440"/>
    </source>
</evidence>
<organism evidence="3 4">
    <name type="scientific">Sporormia fimetaria CBS 119925</name>
    <dbReference type="NCBI Taxonomy" id="1340428"/>
    <lineage>
        <taxon>Eukaryota</taxon>
        <taxon>Fungi</taxon>
        <taxon>Dikarya</taxon>
        <taxon>Ascomycota</taxon>
        <taxon>Pezizomycotina</taxon>
        <taxon>Dothideomycetes</taxon>
        <taxon>Pleosporomycetidae</taxon>
        <taxon>Pleosporales</taxon>
        <taxon>Sporormiaceae</taxon>
        <taxon>Sporormia</taxon>
    </lineage>
</organism>
<dbReference type="AlphaFoldDB" id="A0A6A6VQY4"/>
<keyword evidence="2" id="KW-0812">Transmembrane</keyword>
<evidence type="ECO:0000313" key="3">
    <source>
        <dbReference type="EMBL" id="KAF2751671.1"/>
    </source>
</evidence>
<evidence type="ECO:0000256" key="1">
    <source>
        <dbReference type="SAM" id="MobiDB-lite"/>
    </source>
</evidence>
<accession>A0A6A6VQY4</accession>
<feature type="compositionally biased region" description="Pro residues" evidence="1">
    <location>
        <begin position="27"/>
        <end position="39"/>
    </location>
</feature>
<feature type="region of interest" description="Disordered" evidence="1">
    <location>
        <begin position="27"/>
        <end position="49"/>
    </location>
</feature>
<gene>
    <name evidence="3" type="ORF">M011DRAFT_472999</name>
</gene>
<keyword evidence="4" id="KW-1185">Reference proteome</keyword>
<proteinExistence type="predicted"/>
<dbReference type="EMBL" id="MU006561">
    <property type="protein sequence ID" value="KAF2751671.1"/>
    <property type="molecule type" value="Genomic_DNA"/>
</dbReference>
<dbReference type="Proteomes" id="UP000799440">
    <property type="component" value="Unassembled WGS sequence"/>
</dbReference>
<dbReference type="OrthoDB" id="3792384at2759"/>
<name>A0A6A6VQY4_9PLEO</name>
<protein>
    <submittedName>
        <fullName evidence="3">Uncharacterized protein</fullName>
    </submittedName>
</protein>
<reference evidence="3" key="1">
    <citation type="journal article" date="2020" name="Stud. Mycol.">
        <title>101 Dothideomycetes genomes: a test case for predicting lifestyles and emergence of pathogens.</title>
        <authorList>
            <person name="Haridas S."/>
            <person name="Albert R."/>
            <person name="Binder M."/>
            <person name="Bloem J."/>
            <person name="Labutti K."/>
            <person name="Salamov A."/>
            <person name="Andreopoulos B."/>
            <person name="Baker S."/>
            <person name="Barry K."/>
            <person name="Bills G."/>
            <person name="Bluhm B."/>
            <person name="Cannon C."/>
            <person name="Castanera R."/>
            <person name="Culley D."/>
            <person name="Daum C."/>
            <person name="Ezra D."/>
            <person name="Gonzalez J."/>
            <person name="Henrissat B."/>
            <person name="Kuo A."/>
            <person name="Liang C."/>
            <person name="Lipzen A."/>
            <person name="Lutzoni F."/>
            <person name="Magnuson J."/>
            <person name="Mondo S."/>
            <person name="Nolan M."/>
            <person name="Ohm R."/>
            <person name="Pangilinan J."/>
            <person name="Park H.-J."/>
            <person name="Ramirez L."/>
            <person name="Alfaro M."/>
            <person name="Sun H."/>
            <person name="Tritt A."/>
            <person name="Yoshinaga Y."/>
            <person name="Zwiers L.-H."/>
            <person name="Turgeon B."/>
            <person name="Goodwin S."/>
            <person name="Spatafora J."/>
            <person name="Crous P."/>
            <person name="Grigoriev I."/>
        </authorList>
    </citation>
    <scope>NUCLEOTIDE SEQUENCE</scope>
    <source>
        <strain evidence="3">CBS 119925</strain>
    </source>
</reference>
<feature type="transmembrane region" description="Helical" evidence="2">
    <location>
        <begin position="90"/>
        <end position="108"/>
    </location>
</feature>
<keyword evidence="2" id="KW-1133">Transmembrane helix</keyword>
<keyword evidence="2" id="KW-0472">Membrane</keyword>
<sequence length="121" mass="13293">MDSSSAPQGAPRPPTIVRLPVNAFYAPFPPDEPPPPYDPPSYDDATRSSTAPLLVGPPLDYGTHRAYPDLETGSLGSSDIEESSRTLPEWVGQALVVFVFLAIIYGFWEFVHDTDLDDFPR</sequence>